<dbReference type="AlphaFoldDB" id="A0A1Z1WGP4"/>
<accession>A0A1Z1WGP4</accession>
<feature type="region of interest" description="Disordered" evidence="1">
    <location>
        <begin position="221"/>
        <end position="260"/>
    </location>
</feature>
<dbReference type="RefSeq" id="WP_159399591.1">
    <property type="nucleotide sequence ID" value="NZ_CP021748.1"/>
</dbReference>
<organism evidence="2 3">
    <name type="scientific">Streptomyces alboflavus</name>
    <dbReference type="NCBI Taxonomy" id="67267"/>
    <lineage>
        <taxon>Bacteria</taxon>
        <taxon>Bacillati</taxon>
        <taxon>Actinomycetota</taxon>
        <taxon>Actinomycetes</taxon>
        <taxon>Kitasatosporales</taxon>
        <taxon>Streptomycetaceae</taxon>
        <taxon>Streptomyces</taxon>
    </lineage>
</organism>
<evidence type="ECO:0000313" key="3">
    <source>
        <dbReference type="Proteomes" id="UP000195880"/>
    </source>
</evidence>
<gene>
    <name evidence="2" type="ORF">SMD44_05078</name>
</gene>
<keyword evidence="3" id="KW-1185">Reference proteome</keyword>
<dbReference type="Proteomes" id="UP000195880">
    <property type="component" value="Chromosome"/>
</dbReference>
<evidence type="ECO:0000313" key="2">
    <source>
        <dbReference type="EMBL" id="ARX85614.1"/>
    </source>
</evidence>
<dbReference type="KEGG" id="salf:SMD44_05078"/>
<sequence>MKRSKRNPCYTRWELTGAPMTPQQAFNTLIRGRVAHELNTVHDVQLAVAPRLLRPMLYDLAATGLWERHAKHGYYRLTDNQCHTFQWDSTGTVLEHYKADHPDDQCPQVTDPPHETRAFLPHFDTRPPLPEPGTPHGWRGILRRAASLPLTFLPTAVTFYGRYHFGYQDIGAATFAHTFHAMADEAQTVYGRWETTPGHHFVKDRSGLIWTITTAPSEHSAKPAVTSIYPPRGALTDHPEHQRATRAPGSSTLATHRRLA</sequence>
<evidence type="ECO:0000256" key="1">
    <source>
        <dbReference type="SAM" id="MobiDB-lite"/>
    </source>
</evidence>
<protein>
    <submittedName>
        <fullName evidence="2">Uncharacterized protein</fullName>
    </submittedName>
</protein>
<reference evidence="2 3" key="1">
    <citation type="submission" date="2017-05" db="EMBL/GenBank/DDBJ databases">
        <title>Streptomyces alboflavus Genome sequencing and assembly.</title>
        <authorList>
            <person name="Wang Y."/>
            <person name="Du B."/>
            <person name="Ding Y."/>
            <person name="Liu H."/>
            <person name="Hou Q."/>
            <person name="Liu K."/>
            <person name="Wang C."/>
            <person name="Yao L."/>
        </authorList>
    </citation>
    <scope>NUCLEOTIDE SEQUENCE [LARGE SCALE GENOMIC DNA]</scope>
    <source>
        <strain evidence="2 3">MDJK44</strain>
    </source>
</reference>
<proteinExistence type="predicted"/>
<dbReference type="OrthoDB" id="4234767at2"/>
<name>A0A1Z1WGP4_9ACTN</name>
<dbReference type="EMBL" id="CP021748">
    <property type="protein sequence ID" value="ARX85614.1"/>
    <property type="molecule type" value="Genomic_DNA"/>
</dbReference>